<feature type="signal peptide" evidence="1">
    <location>
        <begin position="1"/>
        <end position="24"/>
    </location>
</feature>
<reference evidence="3" key="1">
    <citation type="journal article" date="2019" name="Int. J. Syst. Evol. Microbiol.">
        <title>The Global Catalogue of Microorganisms (GCM) 10K type strain sequencing project: providing services to taxonomists for standard genome sequencing and annotation.</title>
        <authorList>
            <consortium name="The Broad Institute Genomics Platform"/>
            <consortium name="The Broad Institute Genome Sequencing Center for Infectious Disease"/>
            <person name="Wu L."/>
            <person name="Ma J."/>
        </authorList>
    </citation>
    <scope>NUCLEOTIDE SEQUENCE [LARGE SCALE GENOMIC DNA]</scope>
    <source>
        <strain evidence="3">CGMCC 4.1467</strain>
    </source>
</reference>
<evidence type="ECO:0000313" key="3">
    <source>
        <dbReference type="Proteomes" id="UP001596472"/>
    </source>
</evidence>
<comment type="caution">
    <text evidence="2">The sequence shown here is derived from an EMBL/GenBank/DDBJ whole genome shotgun (WGS) entry which is preliminary data.</text>
</comment>
<evidence type="ECO:0008006" key="4">
    <source>
        <dbReference type="Google" id="ProtNLM"/>
    </source>
</evidence>
<evidence type="ECO:0000313" key="2">
    <source>
        <dbReference type="EMBL" id="MFC7338497.1"/>
    </source>
</evidence>
<keyword evidence="1" id="KW-0732">Signal</keyword>
<feature type="chain" id="PRO_5046635994" description="DUF4198 domain-containing protein" evidence="1">
    <location>
        <begin position="25"/>
        <end position="232"/>
    </location>
</feature>
<dbReference type="EMBL" id="JBHTBS010000008">
    <property type="protein sequence ID" value="MFC7338497.1"/>
    <property type="molecule type" value="Genomic_DNA"/>
</dbReference>
<gene>
    <name evidence="2" type="ORF">ACFQY0_14980</name>
</gene>
<dbReference type="Proteomes" id="UP001596472">
    <property type="component" value="Unassembled WGS sequence"/>
</dbReference>
<keyword evidence="3" id="KW-1185">Reference proteome</keyword>
<protein>
    <recommendedName>
        <fullName evidence="4">DUF4198 domain-containing protein</fullName>
    </recommendedName>
</protein>
<dbReference type="RefSeq" id="WP_379713888.1">
    <property type="nucleotide sequence ID" value="NZ_JBHTBS010000008.1"/>
</dbReference>
<organism evidence="2 3">
    <name type="scientific">Haloferula chungangensis</name>
    <dbReference type="NCBI Taxonomy" id="1048331"/>
    <lineage>
        <taxon>Bacteria</taxon>
        <taxon>Pseudomonadati</taxon>
        <taxon>Verrucomicrobiota</taxon>
        <taxon>Verrucomicrobiia</taxon>
        <taxon>Verrucomicrobiales</taxon>
        <taxon>Verrucomicrobiaceae</taxon>
        <taxon>Haloferula</taxon>
    </lineage>
</organism>
<proteinExistence type="predicted"/>
<sequence length="232" mass="25644">MRTIFRRWMAPLCALMVTAGNTQAQEDEIPDFGFIRLVNVVAAGQGNTTYHLDGRNLYPKGYKFAQRTGGVAIKPGSPTLEVKKEGVETGKTKLDVVKSQTTTLIAFSEKLEVEEGEPPAWKAKILKLKQKEVEKGFRLTVVSVCIQEEIPFMIATAARKVVEKPSVKRFRTTSLDLGNSRGDVEIRMSDAKTQLCLFTPDTPGNYVVVFYNDAEGGIKAMSFFDPNFVVAG</sequence>
<accession>A0ABW2L806</accession>
<evidence type="ECO:0000256" key="1">
    <source>
        <dbReference type="SAM" id="SignalP"/>
    </source>
</evidence>
<name>A0ABW2L806_9BACT</name>